<proteinExistence type="predicted"/>
<dbReference type="Proteomes" id="UP001212841">
    <property type="component" value="Unassembled WGS sequence"/>
</dbReference>
<name>A0AAD5S403_9FUNG</name>
<comment type="caution">
    <text evidence="1">The sequence shown here is derived from an EMBL/GenBank/DDBJ whole genome shotgun (WGS) entry which is preliminary data.</text>
</comment>
<evidence type="ECO:0000313" key="1">
    <source>
        <dbReference type="EMBL" id="KAJ3042995.1"/>
    </source>
</evidence>
<organism evidence="1 2">
    <name type="scientific">Rhizophlyctis rosea</name>
    <dbReference type="NCBI Taxonomy" id="64517"/>
    <lineage>
        <taxon>Eukaryota</taxon>
        <taxon>Fungi</taxon>
        <taxon>Fungi incertae sedis</taxon>
        <taxon>Chytridiomycota</taxon>
        <taxon>Chytridiomycota incertae sedis</taxon>
        <taxon>Chytridiomycetes</taxon>
        <taxon>Rhizophlyctidales</taxon>
        <taxon>Rhizophlyctidaceae</taxon>
        <taxon>Rhizophlyctis</taxon>
    </lineage>
</organism>
<reference evidence="1" key="1">
    <citation type="submission" date="2020-05" db="EMBL/GenBank/DDBJ databases">
        <title>Phylogenomic resolution of chytrid fungi.</title>
        <authorList>
            <person name="Stajich J.E."/>
            <person name="Amses K."/>
            <person name="Simmons R."/>
            <person name="Seto K."/>
            <person name="Myers J."/>
            <person name="Bonds A."/>
            <person name="Quandt C.A."/>
            <person name="Barry K."/>
            <person name="Liu P."/>
            <person name="Grigoriev I."/>
            <person name="Longcore J.E."/>
            <person name="James T.Y."/>
        </authorList>
    </citation>
    <scope>NUCLEOTIDE SEQUENCE</scope>
    <source>
        <strain evidence="1">JEL0318</strain>
    </source>
</reference>
<accession>A0AAD5S403</accession>
<evidence type="ECO:0000313" key="2">
    <source>
        <dbReference type="Proteomes" id="UP001212841"/>
    </source>
</evidence>
<sequence length="140" mass="16684">MQRIFDYNQEFKGPTEKKDWEEYVNLRPLDERLETLLKNLDRRVQHISEADLQLWKRDIGRMVRARQGQIGLRRVDGVFGLVHTEKQVVLDVRKWVEEHITIWDVKLGGAGDTFRTDLDPWLNEMVVRFDIKKVLSRIPS</sequence>
<keyword evidence="2" id="KW-1185">Reference proteome</keyword>
<dbReference type="AlphaFoldDB" id="A0AAD5S403"/>
<dbReference type="EMBL" id="JADGJD010001382">
    <property type="protein sequence ID" value="KAJ3042995.1"/>
    <property type="molecule type" value="Genomic_DNA"/>
</dbReference>
<gene>
    <name evidence="1" type="ORF">HK097_001851</name>
</gene>
<protein>
    <submittedName>
        <fullName evidence="1">Uncharacterized protein</fullName>
    </submittedName>
</protein>